<dbReference type="PANTHER" id="PTHR31503:SF22">
    <property type="entry name" value="VACUOLAR CALCIUM ION TRANSPORTER"/>
    <property type="match status" value="1"/>
</dbReference>
<feature type="transmembrane region" description="Helical" evidence="10">
    <location>
        <begin position="256"/>
        <end position="277"/>
    </location>
</feature>
<organism evidence="12 13">
    <name type="scientific">Fusarium anthophilum</name>
    <dbReference type="NCBI Taxonomy" id="48485"/>
    <lineage>
        <taxon>Eukaryota</taxon>
        <taxon>Fungi</taxon>
        <taxon>Dikarya</taxon>
        <taxon>Ascomycota</taxon>
        <taxon>Pezizomycotina</taxon>
        <taxon>Sordariomycetes</taxon>
        <taxon>Hypocreomycetidae</taxon>
        <taxon>Hypocreales</taxon>
        <taxon>Nectriaceae</taxon>
        <taxon>Fusarium</taxon>
        <taxon>Fusarium fujikuroi species complex</taxon>
    </lineage>
</organism>
<dbReference type="Gene3D" id="1.20.1420.30">
    <property type="entry name" value="NCX, central ion-binding region"/>
    <property type="match status" value="1"/>
</dbReference>
<keyword evidence="4 10" id="KW-0109">Calcium transport</keyword>
<evidence type="ECO:0000256" key="8">
    <source>
        <dbReference type="ARBA" id="ARBA00023065"/>
    </source>
</evidence>
<comment type="caution">
    <text evidence="12">The sequence shown here is derived from an EMBL/GenBank/DDBJ whole genome shotgun (WGS) entry which is preliminary data.</text>
</comment>
<dbReference type="InterPro" id="IPR004713">
    <property type="entry name" value="CaH_exchang"/>
</dbReference>
<dbReference type="GO" id="GO:0000329">
    <property type="term" value="C:fungal-type vacuole membrane"/>
    <property type="evidence" value="ECO:0007669"/>
    <property type="project" value="TreeGrafter"/>
</dbReference>
<comment type="subcellular location">
    <subcellularLocation>
        <location evidence="1">Endomembrane system</location>
        <topology evidence="1">Multi-pass membrane protein</topology>
    </subcellularLocation>
    <subcellularLocation>
        <location evidence="10">Vacuole membrane</location>
    </subcellularLocation>
</comment>
<keyword evidence="3 10" id="KW-0813">Transport</keyword>
<dbReference type="EMBL" id="JABEVY010000456">
    <property type="protein sequence ID" value="KAF5232171.1"/>
    <property type="molecule type" value="Genomic_DNA"/>
</dbReference>
<name>A0A8H4YQB3_9HYPO</name>
<feature type="transmembrane region" description="Helical" evidence="10">
    <location>
        <begin position="70"/>
        <end position="87"/>
    </location>
</feature>
<dbReference type="Pfam" id="PF01699">
    <property type="entry name" value="Na_Ca_ex"/>
    <property type="match status" value="2"/>
</dbReference>
<evidence type="ECO:0000259" key="11">
    <source>
        <dbReference type="Pfam" id="PF01699"/>
    </source>
</evidence>
<dbReference type="NCBIfam" id="TIGR00378">
    <property type="entry name" value="cax"/>
    <property type="match status" value="1"/>
</dbReference>
<evidence type="ECO:0000256" key="4">
    <source>
        <dbReference type="ARBA" id="ARBA00022568"/>
    </source>
</evidence>
<dbReference type="Proteomes" id="UP000573603">
    <property type="component" value="Unassembled WGS sequence"/>
</dbReference>
<feature type="transmembrane region" description="Helical" evidence="10">
    <location>
        <begin position="128"/>
        <end position="150"/>
    </location>
</feature>
<feature type="domain" description="Sodium/calcium exchanger membrane region" evidence="11">
    <location>
        <begin position="66"/>
        <end position="227"/>
    </location>
</feature>
<dbReference type="InterPro" id="IPR004837">
    <property type="entry name" value="NaCa_Exmemb"/>
</dbReference>
<evidence type="ECO:0000256" key="6">
    <source>
        <dbReference type="ARBA" id="ARBA00022837"/>
    </source>
</evidence>
<dbReference type="PANTHER" id="PTHR31503">
    <property type="entry name" value="VACUOLAR CALCIUM ION TRANSPORTER"/>
    <property type="match status" value="1"/>
</dbReference>
<protein>
    <recommendedName>
        <fullName evidence="10">Vacuolar calcium ion transporter</fullName>
    </recommendedName>
</protein>
<dbReference type="InterPro" id="IPR044880">
    <property type="entry name" value="NCX_ion-bd_dom_sf"/>
</dbReference>
<dbReference type="GO" id="GO:0006874">
    <property type="term" value="P:intracellular calcium ion homeostasis"/>
    <property type="evidence" value="ECO:0007669"/>
    <property type="project" value="TreeGrafter"/>
</dbReference>
<evidence type="ECO:0000313" key="12">
    <source>
        <dbReference type="EMBL" id="KAF5232171.1"/>
    </source>
</evidence>
<evidence type="ECO:0000256" key="3">
    <source>
        <dbReference type="ARBA" id="ARBA00022448"/>
    </source>
</evidence>
<sequence length="409" mass="43433">MNRQSVTSPLLGASASAPTNNYCSGAKRSLAHCWHIAKITLQSNYVNFLLVMVPLGIIAGKMGWGSTAVFTLNFFAIIPLAAILSFATEEVSMKLGDTLGGLLNATFGNAVSIAALKRNEIALVQASMLGSILSNLLLVMGMCFLLGGVMQRGESGKGYEQTFSPATAQTTCSLMTLASASLILPATLYAVLDQRSSNEKAQSILTLSHGTAIILLSLYVLYLVFQVRTHSNLFDPENQYEGSGEVEPVEPTLGPIAAIAVLAVTTLLITFCADYLVDSIDDFVKASGISRAFVGLILIPIVGNAAEHVTAVVVSVRDKMDLAMGVAIGSSIQIALLVTPFLVIVGWITGYEMTLHFETFQTVVFAMSVLFVTCTVQDAKCNYLEGAMLIGLYIIIGLAFYALPSSDGI</sequence>
<keyword evidence="8 10" id="KW-0406">Ion transport</keyword>
<keyword evidence="7 10" id="KW-1133">Transmembrane helix</keyword>
<evidence type="ECO:0000256" key="2">
    <source>
        <dbReference type="ARBA" id="ARBA00008170"/>
    </source>
</evidence>
<proteinExistence type="inferred from homology"/>
<feature type="transmembrane region" description="Helical" evidence="10">
    <location>
        <begin position="204"/>
        <end position="225"/>
    </location>
</feature>
<evidence type="ECO:0000256" key="9">
    <source>
        <dbReference type="ARBA" id="ARBA00023136"/>
    </source>
</evidence>
<feature type="transmembrane region" description="Helical" evidence="10">
    <location>
        <begin position="326"/>
        <end position="348"/>
    </location>
</feature>
<keyword evidence="6 10" id="KW-0106">Calcium</keyword>
<dbReference type="GO" id="GO:0015369">
    <property type="term" value="F:calcium:proton antiporter activity"/>
    <property type="evidence" value="ECO:0007669"/>
    <property type="project" value="UniProtKB-UniRule"/>
</dbReference>
<keyword evidence="10" id="KW-0926">Vacuole</keyword>
<dbReference type="AlphaFoldDB" id="A0A8H4YQB3"/>
<feature type="transmembrane region" description="Helical" evidence="10">
    <location>
        <begin position="289"/>
        <end position="314"/>
    </location>
</feature>
<feature type="transmembrane region" description="Helical" evidence="10">
    <location>
        <begin position="360"/>
        <end position="376"/>
    </location>
</feature>
<feature type="domain" description="Sodium/calcium exchanger membrane region" evidence="11">
    <location>
        <begin position="258"/>
        <end position="399"/>
    </location>
</feature>
<feature type="transmembrane region" description="Helical" evidence="10">
    <location>
        <begin position="171"/>
        <end position="192"/>
    </location>
</feature>
<comment type="function">
    <text evidence="10">Has a role in promoting intracellular calcium ion sequestration via the exchange of calcium ions for hydrogen ions across the vacuolar membrane. Involved also in manganese ion homeostasis via its uptake into the vacuole.</text>
</comment>
<accession>A0A8H4YQB3</accession>
<keyword evidence="10" id="KW-0050">Antiport</keyword>
<keyword evidence="9 10" id="KW-0472">Membrane</keyword>
<feature type="transmembrane region" description="Helical" evidence="10">
    <location>
        <begin position="45"/>
        <end position="64"/>
    </location>
</feature>
<comment type="similarity">
    <text evidence="2 10">Belongs to the Ca(2+):cation antiporter (CaCA) (TC 2.A.19) family.</text>
</comment>
<feature type="transmembrane region" description="Helical" evidence="10">
    <location>
        <begin position="99"/>
        <end position="116"/>
    </location>
</feature>
<evidence type="ECO:0000256" key="5">
    <source>
        <dbReference type="ARBA" id="ARBA00022692"/>
    </source>
</evidence>
<reference evidence="12 13" key="1">
    <citation type="journal article" date="2020" name="BMC Genomics">
        <title>Correction to: Identification and distribution of gene clusters required for synthesis of sphingolipid metabolism inhibitors in diverse species of the filamentous fungus Fusarium.</title>
        <authorList>
            <person name="Kim H.S."/>
            <person name="Lohmar J.M."/>
            <person name="Busman M."/>
            <person name="Brown D.W."/>
            <person name="Naumann T.A."/>
            <person name="Divon H.H."/>
            <person name="Lysoe E."/>
            <person name="Uhlig S."/>
            <person name="Proctor R.H."/>
        </authorList>
    </citation>
    <scope>NUCLEOTIDE SEQUENCE [LARGE SCALE GENOMIC DNA]</scope>
    <source>
        <strain evidence="12 13">NRRL 25214</strain>
    </source>
</reference>
<evidence type="ECO:0000256" key="7">
    <source>
        <dbReference type="ARBA" id="ARBA00022989"/>
    </source>
</evidence>
<gene>
    <name evidence="12" type="ORF">FANTH_13085</name>
</gene>
<keyword evidence="13" id="KW-1185">Reference proteome</keyword>
<keyword evidence="5 10" id="KW-0812">Transmembrane</keyword>
<dbReference type="InterPro" id="IPR004798">
    <property type="entry name" value="CAX-like"/>
</dbReference>
<evidence type="ECO:0000256" key="1">
    <source>
        <dbReference type="ARBA" id="ARBA00004127"/>
    </source>
</evidence>
<evidence type="ECO:0000313" key="13">
    <source>
        <dbReference type="Proteomes" id="UP000573603"/>
    </source>
</evidence>
<feature type="transmembrane region" description="Helical" evidence="10">
    <location>
        <begin position="383"/>
        <end position="403"/>
    </location>
</feature>
<dbReference type="NCBIfam" id="TIGR00846">
    <property type="entry name" value="caca2"/>
    <property type="match status" value="1"/>
</dbReference>
<dbReference type="GO" id="GO:0012505">
    <property type="term" value="C:endomembrane system"/>
    <property type="evidence" value="ECO:0007669"/>
    <property type="project" value="UniProtKB-SubCell"/>
</dbReference>
<evidence type="ECO:0000256" key="10">
    <source>
        <dbReference type="RuleBase" id="RU365028"/>
    </source>
</evidence>